<accession>A0A8J5R9Z5</accession>
<keyword evidence="6" id="KW-0687">Ribonucleoprotein</keyword>
<dbReference type="Proteomes" id="UP000729913">
    <property type="component" value="Unassembled WGS sequence"/>
</dbReference>
<reference evidence="8" key="2">
    <citation type="submission" date="2021-04" db="EMBL/GenBank/DDBJ databases">
        <title>Genome-wide patterns of bracovirus chromosomal integration into multiple host tissues during parasitism.</title>
        <authorList>
            <person name="Chebbi M.A.C."/>
        </authorList>
    </citation>
    <scope>NUCLEOTIDE SEQUENCE</scope>
    <source>
        <tissue evidence="8">Whole body</tissue>
    </source>
</reference>
<comment type="subcellular location">
    <subcellularLocation>
        <location evidence="1">Mitochondrion</location>
    </subcellularLocation>
</comment>
<comment type="caution">
    <text evidence="8">The sequence shown here is derived from an EMBL/GenBank/DDBJ whole genome shotgun (WGS) entry which is preliminary data.</text>
</comment>
<reference evidence="8" key="1">
    <citation type="submission" date="2020-03" db="EMBL/GenBank/DDBJ databases">
        <authorList>
            <person name="Chebbi M.A."/>
            <person name="Drezen J.M."/>
        </authorList>
    </citation>
    <scope>NUCLEOTIDE SEQUENCE</scope>
    <source>
        <tissue evidence="8">Whole body</tissue>
    </source>
</reference>
<organism evidence="8 9">
    <name type="scientific">Cotesia typhae</name>
    <dbReference type="NCBI Taxonomy" id="2053667"/>
    <lineage>
        <taxon>Eukaryota</taxon>
        <taxon>Metazoa</taxon>
        <taxon>Ecdysozoa</taxon>
        <taxon>Arthropoda</taxon>
        <taxon>Hexapoda</taxon>
        <taxon>Insecta</taxon>
        <taxon>Pterygota</taxon>
        <taxon>Neoptera</taxon>
        <taxon>Endopterygota</taxon>
        <taxon>Hymenoptera</taxon>
        <taxon>Apocrita</taxon>
        <taxon>Ichneumonoidea</taxon>
        <taxon>Braconidae</taxon>
        <taxon>Microgastrinae</taxon>
        <taxon>Cotesia</taxon>
    </lineage>
</organism>
<dbReference type="Pfam" id="PF10210">
    <property type="entry name" value="MRP-S32"/>
    <property type="match status" value="1"/>
</dbReference>
<dbReference type="GO" id="GO:0005762">
    <property type="term" value="C:mitochondrial large ribosomal subunit"/>
    <property type="evidence" value="ECO:0007669"/>
    <property type="project" value="TreeGrafter"/>
</dbReference>
<protein>
    <recommendedName>
        <fullName evidence="7">Large ribosomal subunit protein mL42</fullName>
    </recommendedName>
</protein>
<evidence type="ECO:0000256" key="7">
    <source>
        <dbReference type="ARBA" id="ARBA00035189"/>
    </source>
</evidence>
<gene>
    <name evidence="8" type="ORF">G9C98_005121</name>
</gene>
<evidence type="ECO:0000313" key="8">
    <source>
        <dbReference type="EMBL" id="KAG8042487.1"/>
    </source>
</evidence>
<dbReference type="PANTHER" id="PTHR13450:SF4">
    <property type="entry name" value="LARGE RIBOSOMAL SUBUNIT PROTEIN ML42"/>
    <property type="match status" value="1"/>
</dbReference>
<evidence type="ECO:0000256" key="1">
    <source>
        <dbReference type="ARBA" id="ARBA00004173"/>
    </source>
</evidence>
<evidence type="ECO:0000256" key="5">
    <source>
        <dbReference type="ARBA" id="ARBA00023128"/>
    </source>
</evidence>
<keyword evidence="3" id="KW-0809">Transit peptide</keyword>
<evidence type="ECO:0000256" key="3">
    <source>
        <dbReference type="ARBA" id="ARBA00022946"/>
    </source>
</evidence>
<evidence type="ECO:0000313" key="9">
    <source>
        <dbReference type="Proteomes" id="UP000729913"/>
    </source>
</evidence>
<proteinExistence type="inferred from homology"/>
<evidence type="ECO:0000256" key="4">
    <source>
        <dbReference type="ARBA" id="ARBA00022980"/>
    </source>
</evidence>
<keyword evidence="5" id="KW-0496">Mitochondrion</keyword>
<dbReference type="OrthoDB" id="1107506at2759"/>
<keyword evidence="4" id="KW-0689">Ribosomal protein</keyword>
<dbReference type="PANTHER" id="PTHR13450">
    <property type="entry name" value="MITOCHONDRIAL 39S RIBOSOMAL PROTEIN L42"/>
    <property type="match status" value="1"/>
</dbReference>
<dbReference type="InterPro" id="IPR019346">
    <property type="entry name" value="Ribosomal_mL42"/>
</dbReference>
<evidence type="ECO:0000256" key="2">
    <source>
        <dbReference type="ARBA" id="ARBA00005556"/>
    </source>
</evidence>
<evidence type="ECO:0000256" key="6">
    <source>
        <dbReference type="ARBA" id="ARBA00023274"/>
    </source>
</evidence>
<name>A0A8J5R9Z5_9HYME</name>
<keyword evidence="9" id="KW-1185">Reference proteome</keyword>
<comment type="similarity">
    <text evidence="2">Belongs to the mitochondrion-specific ribosomal protein mL42 family.</text>
</comment>
<sequence length="117" mass="13954">MIFRQSLFRSLRNYCNVRNYSNKPDELVIFKNDMAICWHPEVDFPYECSKPIPKAKQTPKSVLKTSEEEAMKVFSREKPRVVIVEELAKMTYTTKHIWFPRARDKKAKKTVPDRPYL</sequence>
<dbReference type="EMBL" id="JAAOIC020000002">
    <property type="protein sequence ID" value="KAG8042487.1"/>
    <property type="molecule type" value="Genomic_DNA"/>
</dbReference>
<dbReference type="AlphaFoldDB" id="A0A8J5R9Z5"/>